<feature type="region of interest" description="Disordered" evidence="1">
    <location>
        <begin position="30"/>
        <end position="52"/>
    </location>
</feature>
<dbReference type="AlphaFoldDB" id="A0A8D8YRC6"/>
<organism evidence="2">
    <name type="scientific">Cacopsylla melanoneura</name>
    <dbReference type="NCBI Taxonomy" id="428564"/>
    <lineage>
        <taxon>Eukaryota</taxon>
        <taxon>Metazoa</taxon>
        <taxon>Ecdysozoa</taxon>
        <taxon>Arthropoda</taxon>
        <taxon>Hexapoda</taxon>
        <taxon>Insecta</taxon>
        <taxon>Pterygota</taxon>
        <taxon>Neoptera</taxon>
        <taxon>Paraneoptera</taxon>
        <taxon>Hemiptera</taxon>
        <taxon>Sternorrhyncha</taxon>
        <taxon>Psylloidea</taxon>
        <taxon>Psyllidae</taxon>
        <taxon>Psyllinae</taxon>
        <taxon>Cacopsylla</taxon>
    </lineage>
</organism>
<protein>
    <submittedName>
        <fullName evidence="2">Uncharacterized protein</fullName>
    </submittedName>
</protein>
<evidence type="ECO:0000256" key="1">
    <source>
        <dbReference type="SAM" id="MobiDB-lite"/>
    </source>
</evidence>
<dbReference type="EMBL" id="HBUF01389916">
    <property type="protein sequence ID" value="CAG6733458.1"/>
    <property type="molecule type" value="Transcribed_RNA"/>
</dbReference>
<proteinExistence type="predicted"/>
<reference evidence="2" key="1">
    <citation type="submission" date="2021-05" db="EMBL/GenBank/DDBJ databases">
        <authorList>
            <person name="Alioto T."/>
            <person name="Alioto T."/>
            <person name="Gomez Garrido J."/>
        </authorList>
    </citation>
    <scope>NUCLEOTIDE SEQUENCE</scope>
</reference>
<evidence type="ECO:0000313" key="2">
    <source>
        <dbReference type="EMBL" id="CAG6733458.1"/>
    </source>
</evidence>
<feature type="compositionally biased region" description="Pro residues" evidence="1">
    <location>
        <begin position="40"/>
        <end position="49"/>
    </location>
</feature>
<accession>A0A8D8YRC6</accession>
<name>A0A8D8YRC6_9HEMI</name>
<sequence length="102" mass="11440">MNRERKRTIFTFFYSTTPSLADPVPKCTPQQFLNTEKHPPTPSRSPLPPKTTALHVCPSQPPVYLSQNPTNFHPSKTPTFILHSTLSFSFQSLEMGGRLPAS</sequence>